<feature type="signal peptide" evidence="2">
    <location>
        <begin position="1"/>
        <end position="20"/>
    </location>
</feature>
<keyword evidence="2" id="KW-0732">Signal</keyword>
<feature type="chain" id="PRO_5040386686" description="Big-1 domain-containing protein" evidence="2">
    <location>
        <begin position="21"/>
        <end position="234"/>
    </location>
</feature>
<protein>
    <recommendedName>
        <fullName evidence="5">Big-1 domain-containing protein</fullName>
    </recommendedName>
</protein>
<sequence>MHLSWLSSAFLLFTAAASCASPTANTPTQVNVRIEGAQKTIFEGNVLTTGHNVTTPSGGNHKCDGTNGAAHTSPGPTPLSALDDAAKQNGFSFDGLFVSGFDDFIIGTIAGESSDNIADIWISGLNFFSQGIFETCKTELNAGDKVLFALVSVGVQGSILQLIGPTTARVNQPVTFTVVGSVSLFPIQGATVNGVTTDANGHATLTFTQTGLNSAKADKPGSVRSNRVDIQVTD</sequence>
<evidence type="ECO:0000256" key="1">
    <source>
        <dbReference type="SAM" id="MobiDB-lite"/>
    </source>
</evidence>
<evidence type="ECO:0000313" key="3">
    <source>
        <dbReference type="EMBL" id="KAF9477561.1"/>
    </source>
</evidence>
<proteinExistence type="predicted"/>
<evidence type="ECO:0008006" key="5">
    <source>
        <dbReference type="Google" id="ProtNLM"/>
    </source>
</evidence>
<keyword evidence="4" id="KW-1185">Reference proteome</keyword>
<reference evidence="3" key="1">
    <citation type="submission" date="2020-11" db="EMBL/GenBank/DDBJ databases">
        <authorList>
            <consortium name="DOE Joint Genome Institute"/>
            <person name="Ahrendt S."/>
            <person name="Riley R."/>
            <person name="Andreopoulos W."/>
            <person name="Labutti K."/>
            <person name="Pangilinan J."/>
            <person name="Ruiz-Duenas F.J."/>
            <person name="Barrasa J.M."/>
            <person name="Sanchez-Garcia M."/>
            <person name="Camarero S."/>
            <person name="Miyauchi S."/>
            <person name="Serrano A."/>
            <person name="Linde D."/>
            <person name="Babiker R."/>
            <person name="Drula E."/>
            <person name="Ayuso-Fernandez I."/>
            <person name="Pacheco R."/>
            <person name="Padilla G."/>
            <person name="Ferreira P."/>
            <person name="Barriuso J."/>
            <person name="Kellner H."/>
            <person name="Castanera R."/>
            <person name="Alfaro M."/>
            <person name="Ramirez L."/>
            <person name="Pisabarro A.G."/>
            <person name="Kuo A."/>
            <person name="Tritt A."/>
            <person name="Lipzen A."/>
            <person name="He G."/>
            <person name="Yan M."/>
            <person name="Ng V."/>
            <person name="Cullen D."/>
            <person name="Martin F."/>
            <person name="Rosso M.-N."/>
            <person name="Henrissat B."/>
            <person name="Hibbett D."/>
            <person name="Martinez A.T."/>
            <person name="Grigoriev I.V."/>
        </authorList>
    </citation>
    <scope>NUCLEOTIDE SEQUENCE</scope>
    <source>
        <strain evidence="3">CIRM-BRFM 674</strain>
    </source>
</reference>
<organism evidence="3 4">
    <name type="scientific">Pholiota conissans</name>
    <dbReference type="NCBI Taxonomy" id="109636"/>
    <lineage>
        <taxon>Eukaryota</taxon>
        <taxon>Fungi</taxon>
        <taxon>Dikarya</taxon>
        <taxon>Basidiomycota</taxon>
        <taxon>Agaricomycotina</taxon>
        <taxon>Agaricomycetes</taxon>
        <taxon>Agaricomycetidae</taxon>
        <taxon>Agaricales</taxon>
        <taxon>Agaricineae</taxon>
        <taxon>Strophariaceae</taxon>
        <taxon>Pholiota</taxon>
    </lineage>
</organism>
<feature type="region of interest" description="Disordered" evidence="1">
    <location>
        <begin position="53"/>
        <end position="77"/>
    </location>
</feature>
<name>A0A9P6CRY0_9AGAR</name>
<evidence type="ECO:0000313" key="4">
    <source>
        <dbReference type="Proteomes" id="UP000807469"/>
    </source>
</evidence>
<dbReference type="EMBL" id="MU155257">
    <property type="protein sequence ID" value="KAF9477561.1"/>
    <property type="molecule type" value="Genomic_DNA"/>
</dbReference>
<comment type="caution">
    <text evidence="3">The sequence shown here is derived from an EMBL/GenBank/DDBJ whole genome shotgun (WGS) entry which is preliminary data.</text>
</comment>
<dbReference type="AlphaFoldDB" id="A0A9P6CRY0"/>
<evidence type="ECO:0000256" key="2">
    <source>
        <dbReference type="SAM" id="SignalP"/>
    </source>
</evidence>
<gene>
    <name evidence="3" type="ORF">BDN70DRAFT_101053</name>
</gene>
<dbReference type="Proteomes" id="UP000807469">
    <property type="component" value="Unassembled WGS sequence"/>
</dbReference>
<dbReference type="OrthoDB" id="10007757at2759"/>
<accession>A0A9P6CRY0</accession>